<dbReference type="PROSITE" id="PS00463">
    <property type="entry name" value="ZN2_CY6_FUNGAL_1"/>
    <property type="match status" value="1"/>
</dbReference>
<keyword evidence="9" id="KW-1185">Reference proteome</keyword>
<dbReference type="AlphaFoldDB" id="W9Y2G9"/>
<dbReference type="PANTHER" id="PTHR31001:SF40">
    <property type="entry name" value="ZN(II)2CYS6 TRANSCRIPTION FACTOR (EUROFUNG)"/>
    <property type="match status" value="1"/>
</dbReference>
<evidence type="ECO:0000313" key="8">
    <source>
        <dbReference type="EMBL" id="EXJ86997.1"/>
    </source>
</evidence>
<dbReference type="GO" id="GO:0000981">
    <property type="term" value="F:DNA-binding transcription factor activity, RNA polymerase II-specific"/>
    <property type="evidence" value="ECO:0007669"/>
    <property type="project" value="InterPro"/>
</dbReference>
<dbReference type="GO" id="GO:0006351">
    <property type="term" value="P:DNA-templated transcription"/>
    <property type="evidence" value="ECO:0007669"/>
    <property type="project" value="InterPro"/>
</dbReference>
<comment type="caution">
    <text evidence="8">The sequence shown here is derived from an EMBL/GenBank/DDBJ whole genome shotgun (WGS) entry which is preliminary data.</text>
</comment>
<sequence>MAAPPLATDLFRTRNGRMKACEPCRRRKTACDHTLPICTQCIQRNAPQYCVYMLPRTSAFQSNNPTLASTDMPDAFANSVQAGVSSNGPSVTSTTAGSALQTVGQFFGSTSFLAAFDEKLYSPVLTQPREMPMSISSSDFEIDPSFSIDPDLLPLATKILAQFPDDRTCQILFERYNNLNDEIIRPSIARVMKSFWLHFGEELRQGKVSSIRKIATLISYNTSHPMEDDEDGLERWMKSSSLQTIRWESIGIILSHLSYGIISSGGEDLFLVEQEGSEKDRERILKQMRECVGNCIKLCRAYAGNTLLAYLIYKHLILEGIVNGDTSPTVWMLHGELISTVTTMGMHIESKRSQARTDLSIEMRRRVFSSIFIMDKILATFTGRPPLLSHRFTSTLLPLDISDEALLAGDDSIAASVASLDDGWSTNGMFHPSGMLRARRSLATIRSEILDEALGQSSLYKTNRDLLELRQRSKQLYSTLPSVFVHRLEDYTMPEKPMSENFARFNLRLEYLYSMFLLEKLISKHQQSSGQEVFDICREILSLVLLFGNQKERFIEVSTGVSWMILNFAIPASGTLCTELLRQTRSTSTSQGPGHYAWIPRSETIHNLSMLVTFLDWIPSSAPNATVCQRLRQNISDVLDQLEACLPAEREREIMLPDQSITPLDMYDFEAWADFTNLDYLGDLNSVDLFNWIT</sequence>
<feature type="domain" description="Zn(2)-C6 fungal-type" evidence="7">
    <location>
        <begin position="20"/>
        <end position="52"/>
    </location>
</feature>
<dbReference type="InterPro" id="IPR007219">
    <property type="entry name" value="XnlR_reg_dom"/>
</dbReference>
<evidence type="ECO:0000256" key="6">
    <source>
        <dbReference type="ARBA" id="ARBA00023242"/>
    </source>
</evidence>
<dbReference type="GeneID" id="19168076"/>
<proteinExistence type="predicted"/>
<dbReference type="GO" id="GO:0003677">
    <property type="term" value="F:DNA binding"/>
    <property type="evidence" value="ECO:0007669"/>
    <property type="project" value="UniProtKB-KW"/>
</dbReference>
<evidence type="ECO:0000256" key="2">
    <source>
        <dbReference type="ARBA" id="ARBA00022723"/>
    </source>
</evidence>
<dbReference type="InterPro" id="IPR036864">
    <property type="entry name" value="Zn2-C6_fun-type_DNA-bd_sf"/>
</dbReference>
<dbReference type="SUPFAM" id="SSF57701">
    <property type="entry name" value="Zn2/Cys6 DNA-binding domain"/>
    <property type="match status" value="1"/>
</dbReference>
<dbReference type="InterPro" id="IPR001138">
    <property type="entry name" value="Zn2Cys6_DnaBD"/>
</dbReference>
<gene>
    <name evidence="8" type="ORF">A1O3_03954</name>
</gene>
<dbReference type="Proteomes" id="UP000019478">
    <property type="component" value="Unassembled WGS sequence"/>
</dbReference>
<dbReference type="PROSITE" id="PS50048">
    <property type="entry name" value="ZN2_CY6_FUNGAL_2"/>
    <property type="match status" value="1"/>
</dbReference>
<protein>
    <recommendedName>
        <fullName evidence="7">Zn(2)-C6 fungal-type domain-containing protein</fullName>
    </recommendedName>
</protein>
<dbReference type="GO" id="GO:0008270">
    <property type="term" value="F:zinc ion binding"/>
    <property type="evidence" value="ECO:0007669"/>
    <property type="project" value="InterPro"/>
</dbReference>
<keyword evidence="5" id="KW-0804">Transcription</keyword>
<dbReference type="CDD" id="cd12148">
    <property type="entry name" value="fungal_TF_MHR"/>
    <property type="match status" value="1"/>
</dbReference>
<dbReference type="Pfam" id="PF00172">
    <property type="entry name" value="Zn_clus"/>
    <property type="match status" value="1"/>
</dbReference>
<name>W9Y2G9_9EURO</name>
<dbReference type="eggNOG" id="ENOG502SI1U">
    <property type="taxonomic scope" value="Eukaryota"/>
</dbReference>
<dbReference type="Gene3D" id="4.10.240.10">
    <property type="entry name" value="Zn(2)-C6 fungal-type DNA-binding domain"/>
    <property type="match status" value="1"/>
</dbReference>
<evidence type="ECO:0000256" key="5">
    <source>
        <dbReference type="ARBA" id="ARBA00023163"/>
    </source>
</evidence>
<evidence type="ECO:0000313" key="9">
    <source>
        <dbReference type="Proteomes" id="UP000019478"/>
    </source>
</evidence>
<dbReference type="InterPro" id="IPR050613">
    <property type="entry name" value="Sec_Metabolite_Reg"/>
</dbReference>
<organism evidence="8 9">
    <name type="scientific">Capronia epimyces CBS 606.96</name>
    <dbReference type="NCBI Taxonomy" id="1182542"/>
    <lineage>
        <taxon>Eukaryota</taxon>
        <taxon>Fungi</taxon>
        <taxon>Dikarya</taxon>
        <taxon>Ascomycota</taxon>
        <taxon>Pezizomycotina</taxon>
        <taxon>Eurotiomycetes</taxon>
        <taxon>Chaetothyriomycetidae</taxon>
        <taxon>Chaetothyriales</taxon>
        <taxon>Herpotrichiellaceae</taxon>
        <taxon>Capronia</taxon>
    </lineage>
</organism>
<reference evidence="8 9" key="1">
    <citation type="submission" date="2013-03" db="EMBL/GenBank/DDBJ databases">
        <title>The Genome Sequence of Capronia epimyces CBS 606.96.</title>
        <authorList>
            <consortium name="The Broad Institute Genomics Platform"/>
            <person name="Cuomo C."/>
            <person name="de Hoog S."/>
            <person name="Gorbushina A."/>
            <person name="Walker B."/>
            <person name="Young S.K."/>
            <person name="Zeng Q."/>
            <person name="Gargeya S."/>
            <person name="Fitzgerald M."/>
            <person name="Haas B."/>
            <person name="Abouelleil A."/>
            <person name="Allen A.W."/>
            <person name="Alvarado L."/>
            <person name="Arachchi H.M."/>
            <person name="Berlin A.M."/>
            <person name="Chapman S.B."/>
            <person name="Gainer-Dewar J."/>
            <person name="Goldberg J."/>
            <person name="Griggs A."/>
            <person name="Gujja S."/>
            <person name="Hansen M."/>
            <person name="Howarth C."/>
            <person name="Imamovic A."/>
            <person name="Ireland A."/>
            <person name="Larimer J."/>
            <person name="McCowan C."/>
            <person name="Murphy C."/>
            <person name="Pearson M."/>
            <person name="Poon T.W."/>
            <person name="Priest M."/>
            <person name="Roberts A."/>
            <person name="Saif S."/>
            <person name="Shea T."/>
            <person name="Sisk P."/>
            <person name="Sykes S."/>
            <person name="Wortman J."/>
            <person name="Nusbaum C."/>
            <person name="Birren B."/>
        </authorList>
    </citation>
    <scope>NUCLEOTIDE SEQUENCE [LARGE SCALE GENOMIC DNA]</scope>
    <source>
        <strain evidence="8 9">CBS 606.96</strain>
    </source>
</reference>
<dbReference type="PANTHER" id="PTHR31001">
    <property type="entry name" value="UNCHARACTERIZED TRANSCRIPTIONAL REGULATORY PROTEIN"/>
    <property type="match status" value="1"/>
</dbReference>
<comment type="subcellular location">
    <subcellularLocation>
        <location evidence="1">Nucleus</location>
    </subcellularLocation>
</comment>
<dbReference type="STRING" id="1182542.W9Y2G9"/>
<dbReference type="CDD" id="cd00067">
    <property type="entry name" value="GAL4"/>
    <property type="match status" value="1"/>
</dbReference>
<keyword evidence="2" id="KW-0479">Metal-binding</keyword>
<evidence type="ECO:0000256" key="3">
    <source>
        <dbReference type="ARBA" id="ARBA00023015"/>
    </source>
</evidence>
<dbReference type="SMART" id="SM00066">
    <property type="entry name" value="GAL4"/>
    <property type="match status" value="1"/>
</dbReference>
<dbReference type="GO" id="GO:0005634">
    <property type="term" value="C:nucleus"/>
    <property type="evidence" value="ECO:0007669"/>
    <property type="project" value="UniProtKB-SubCell"/>
</dbReference>
<dbReference type="HOGENOM" id="CLU_013296_1_1_1"/>
<evidence type="ECO:0000256" key="4">
    <source>
        <dbReference type="ARBA" id="ARBA00023125"/>
    </source>
</evidence>
<keyword evidence="4" id="KW-0238">DNA-binding</keyword>
<dbReference type="RefSeq" id="XP_007732276.1">
    <property type="nucleotide sequence ID" value="XM_007734086.1"/>
</dbReference>
<keyword evidence="3" id="KW-0805">Transcription regulation</keyword>
<accession>W9Y2G9</accession>
<evidence type="ECO:0000259" key="7">
    <source>
        <dbReference type="PROSITE" id="PS50048"/>
    </source>
</evidence>
<evidence type="ECO:0000256" key="1">
    <source>
        <dbReference type="ARBA" id="ARBA00004123"/>
    </source>
</evidence>
<dbReference type="SMART" id="SM00906">
    <property type="entry name" value="Fungal_trans"/>
    <property type="match status" value="1"/>
</dbReference>
<dbReference type="OrthoDB" id="4898680at2759"/>
<dbReference type="Pfam" id="PF04082">
    <property type="entry name" value="Fungal_trans"/>
    <property type="match status" value="1"/>
</dbReference>
<dbReference type="EMBL" id="AMGY01000003">
    <property type="protein sequence ID" value="EXJ86997.1"/>
    <property type="molecule type" value="Genomic_DNA"/>
</dbReference>
<keyword evidence="6" id="KW-0539">Nucleus</keyword>